<comment type="caution">
    <text evidence="2">The sequence shown here is derived from an EMBL/GenBank/DDBJ whole genome shotgun (WGS) entry which is preliminary data.</text>
</comment>
<dbReference type="RefSeq" id="WP_036210919.1">
    <property type="nucleotide sequence ID" value="NZ_AVPT01000014.1"/>
</dbReference>
<keyword evidence="1 2" id="KW-0378">Hydrolase</keyword>
<dbReference type="OrthoDB" id="367448at2"/>
<reference evidence="2 3" key="1">
    <citation type="journal article" date="2015" name="Stand. Genomic Sci.">
        <title>Genomic information of the arsenic-resistant bacterium Lysobacter arseniciresistens type strain ZS79(T) and comparison of Lysobacter draft genomes.</title>
        <authorList>
            <person name="Liu L."/>
            <person name="Zhang S."/>
            <person name="Luo M."/>
            <person name="Wang G."/>
        </authorList>
    </citation>
    <scope>NUCLEOTIDE SEQUENCE [LARGE SCALE GENOMIC DNA]</scope>
    <source>
        <strain evidence="2 3">ZS79</strain>
    </source>
</reference>
<evidence type="ECO:0000313" key="2">
    <source>
        <dbReference type="EMBL" id="KGM56396.1"/>
    </source>
</evidence>
<dbReference type="SFLD" id="SFLDG01129">
    <property type="entry name" value="C1.5:_HAD__Beta-PGM__Phosphata"/>
    <property type="match status" value="1"/>
</dbReference>
<evidence type="ECO:0000313" key="3">
    <source>
        <dbReference type="Proteomes" id="UP000029989"/>
    </source>
</evidence>
<dbReference type="SFLD" id="SFLDS00003">
    <property type="entry name" value="Haloacid_Dehalogenase"/>
    <property type="match status" value="1"/>
</dbReference>
<dbReference type="InterPro" id="IPR006439">
    <property type="entry name" value="HAD-SF_hydro_IA"/>
</dbReference>
<dbReference type="PRINTS" id="PR00413">
    <property type="entry name" value="HADHALOGNASE"/>
</dbReference>
<dbReference type="Gene3D" id="1.20.120.1600">
    <property type="match status" value="1"/>
</dbReference>
<keyword evidence="3" id="KW-1185">Reference proteome</keyword>
<dbReference type="Pfam" id="PF00702">
    <property type="entry name" value="Hydrolase"/>
    <property type="match status" value="1"/>
</dbReference>
<sequence>MHFPVRAITLDLDDTLWPIAPAIVRAEDALDDWLRRHAPRAATRWPPDARRRLRARCDEERPHLAHDMTGQRRWMIERMLADAGEDTALVQAAYDAYFAARCEVEHYDDSVPALERLAARVPLAALSNGNACLRTIGLMHLFRFQLGAREHGAAKPDAGIFHAACARLGFAPGEVLHVGDDIRTDVEGAQRAGLRTAWINRGGARWPRTMPPPDLEFTTLAALADWLDANPQPESMSA</sequence>
<dbReference type="SUPFAM" id="SSF56784">
    <property type="entry name" value="HAD-like"/>
    <property type="match status" value="1"/>
</dbReference>
<dbReference type="NCBIfam" id="TIGR01549">
    <property type="entry name" value="HAD-SF-IA-v1"/>
    <property type="match status" value="1"/>
</dbReference>
<dbReference type="InterPro" id="IPR036412">
    <property type="entry name" value="HAD-like_sf"/>
</dbReference>
<gene>
    <name evidence="2" type="ORF">N799_04680</name>
</gene>
<dbReference type="PANTHER" id="PTHR43316">
    <property type="entry name" value="HYDROLASE, HALOACID DELAHOGENASE-RELATED"/>
    <property type="match status" value="1"/>
</dbReference>
<name>A0A0A0EZR6_9GAMM</name>
<dbReference type="AlphaFoldDB" id="A0A0A0EZR6"/>
<dbReference type="PANTHER" id="PTHR43316:SF3">
    <property type="entry name" value="HALOACID DEHALOGENASE, TYPE II (AFU_ORTHOLOGUE AFUA_2G07750)-RELATED"/>
    <property type="match status" value="1"/>
</dbReference>
<dbReference type="GO" id="GO:0016787">
    <property type="term" value="F:hydrolase activity"/>
    <property type="evidence" value="ECO:0007669"/>
    <property type="project" value="UniProtKB-KW"/>
</dbReference>
<dbReference type="STRING" id="913325.N799_04680"/>
<dbReference type="NCBIfam" id="TIGR01509">
    <property type="entry name" value="HAD-SF-IA-v3"/>
    <property type="match status" value="1"/>
</dbReference>
<proteinExistence type="predicted"/>
<dbReference type="Proteomes" id="UP000029989">
    <property type="component" value="Unassembled WGS sequence"/>
</dbReference>
<protein>
    <submittedName>
        <fullName evidence="2">HAD family hydrolase</fullName>
    </submittedName>
</protein>
<organism evidence="2 3">
    <name type="scientific">Lysobacter arseniciresistens ZS79</name>
    <dbReference type="NCBI Taxonomy" id="913325"/>
    <lineage>
        <taxon>Bacteria</taxon>
        <taxon>Pseudomonadati</taxon>
        <taxon>Pseudomonadota</taxon>
        <taxon>Gammaproteobacteria</taxon>
        <taxon>Lysobacterales</taxon>
        <taxon>Lysobacteraceae</taxon>
        <taxon>Novilysobacter</taxon>
    </lineage>
</organism>
<dbReference type="InterPro" id="IPR023214">
    <property type="entry name" value="HAD_sf"/>
</dbReference>
<dbReference type="EMBL" id="AVPT01000014">
    <property type="protein sequence ID" value="KGM56396.1"/>
    <property type="molecule type" value="Genomic_DNA"/>
</dbReference>
<accession>A0A0A0EZR6</accession>
<dbReference type="Gene3D" id="3.40.50.1000">
    <property type="entry name" value="HAD superfamily/HAD-like"/>
    <property type="match status" value="1"/>
</dbReference>
<dbReference type="InterPro" id="IPR051540">
    <property type="entry name" value="S-2-haloacid_dehalogenase"/>
</dbReference>
<dbReference type="eggNOG" id="COG1011">
    <property type="taxonomic scope" value="Bacteria"/>
</dbReference>
<evidence type="ECO:0000256" key="1">
    <source>
        <dbReference type="ARBA" id="ARBA00022801"/>
    </source>
</evidence>